<sequence length="250" mass="27449">MSSPLLSTFFRIFSDFVSFGSRGSRSRVVVKALFSTSMQRQPPRLVSCDRAEPAYLGMLGPLNGSTKRGRVGVWGIPALRESELGSRDPSFSPSAYSTSDAGAGRKTLSLQTSGCLEKRREPISRRPAQPCCSWRQYRLTPLRPLSGKTWTLGFDPRQYVSPGCARLLGRKPPPRFVATLATWYHDLREHPRDAPLRAGGGGPRLVMTMATVDSRNVAPSQGLATAANARDVSVVFLVWLQVPLSVRGMR</sequence>
<gene>
    <name evidence="2" type="ORF">BDZ83DRAFT_111365</name>
</gene>
<keyword evidence="3" id="KW-1185">Reference proteome</keyword>
<evidence type="ECO:0000313" key="2">
    <source>
        <dbReference type="EMBL" id="KAK1711550.1"/>
    </source>
</evidence>
<evidence type="ECO:0000313" key="3">
    <source>
        <dbReference type="Proteomes" id="UP001244207"/>
    </source>
</evidence>
<comment type="caution">
    <text evidence="2">The sequence shown here is derived from an EMBL/GenBank/DDBJ whole genome shotgun (WGS) entry which is preliminary data.</text>
</comment>
<protein>
    <submittedName>
        <fullName evidence="2">Uncharacterized protein</fullName>
    </submittedName>
</protein>
<name>A0AAD8UCM7_GLOAC</name>
<dbReference type="Proteomes" id="UP001244207">
    <property type="component" value="Unassembled WGS sequence"/>
</dbReference>
<accession>A0AAD8UCM7</accession>
<feature type="compositionally biased region" description="Polar residues" evidence="1">
    <location>
        <begin position="89"/>
        <end position="100"/>
    </location>
</feature>
<reference evidence="2" key="1">
    <citation type="submission" date="2021-12" db="EMBL/GenBank/DDBJ databases">
        <title>Comparative genomics, transcriptomics and evolutionary studies reveal genomic signatures of adaptation to plant cell wall in hemibiotrophic fungi.</title>
        <authorList>
            <consortium name="DOE Joint Genome Institute"/>
            <person name="Baroncelli R."/>
            <person name="Diaz J.F."/>
            <person name="Benocci T."/>
            <person name="Peng M."/>
            <person name="Battaglia E."/>
            <person name="Haridas S."/>
            <person name="Andreopoulos W."/>
            <person name="Labutti K."/>
            <person name="Pangilinan J."/>
            <person name="Floch G.L."/>
            <person name="Makela M.R."/>
            <person name="Henrissat B."/>
            <person name="Grigoriev I.V."/>
            <person name="Crouch J.A."/>
            <person name="De Vries R.P."/>
            <person name="Sukno S.A."/>
            <person name="Thon M.R."/>
        </authorList>
    </citation>
    <scope>NUCLEOTIDE SEQUENCE</scope>
    <source>
        <strain evidence="2">CBS 112980</strain>
    </source>
</reference>
<dbReference type="AlphaFoldDB" id="A0AAD8UCM7"/>
<dbReference type="EMBL" id="JAHMHS010000159">
    <property type="protein sequence ID" value="KAK1711550.1"/>
    <property type="molecule type" value="Genomic_DNA"/>
</dbReference>
<dbReference type="GeneID" id="85384989"/>
<feature type="region of interest" description="Disordered" evidence="1">
    <location>
        <begin position="84"/>
        <end position="103"/>
    </location>
</feature>
<evidence type="ECO:0000256" key="1">
    <source>
        <dbReference type="SAM" id="MobiDB-lite"/>
    </source>
</evidence>
<proteinExistence type="predicted"/>
<dbReference type="RefSeq" id="XP_060359103.1">
    <property type="nucleotide sequence ID" value="XM_060501090.1"/>
</dbReference>
<organism evidence="2 3">
    <name type="scientific">Glomerella acutata</name>
    <name type="common">Colletotrichum acutatum</name>
    <dbReference type="NCBI Taxonomy" id="27357"/>
    <lineage>
        <taxon>Eukaryota</taxon>
        <taxon>Fungi</taxon>
        <taxon>Dikarya</taxon>
        <taxon>Ascomycota</taxon>
        <taxon>Pezizomycotina</taxon>
        <taxon>Sordariomycetes</taxon>
        <taxon>Hypocreomycetidae</taxon>
        <taxon>Glomerellales</taxon>
        <taxon>Glomerellaceae</taxon>
        <taxon>Colletotrichum</taxon>
        <taxon>Colletotrichum acutatum species complex</taxon>
    </lineage>
</organism>